<keyword evidence="1" id="KW-1185">Reference proteome</keyword>
<dbReference type="WBParaSite" id="L893_g6571.t1">
    <property type="protein sequence ID" value="L893_g6571.t1"/>
    <property type="gene ID" value="L893_g6571"/>
</dbReference>
<evidence type="ECO:0000313" key="1">
    <source>
        <dbReference type="Proteomes" id="UP000095287"/>
    </source>
</evidence>
<organism evidence="1 2">
    <name type="scientific">Steinernema glaseri</name>
    <dbReference type="NCBI Taxonomy" id="37863"/>
    <lineage>
        <taxon>Eukaryota</taxon>
        <taxon>Metazoa</taxon>
        <taxon>Ecdysozoa</taxon>
        <taxon>Nematoda</taxon>
        <taxon>Chromadorea</taxon>
        <taxon>Rhabditida</taxon>
        <taxon>Tylenchina</taxon>
        <taxon>Panagrolaimomorpha</taxon>
        <taxon>Strongyloidoidea</taxon>
        <taxon>Steinernematidae</taxon>
        <taxon>Steinernema</taxon>
    </lineage>
</organism>
<proteinExistence type="predicted"/>
<dbReference type="Proteomes" id="UP000095287">
    <property type="component" value="Unplaced"/>
</dbReference>
<name>A0A1I8AJZ2_9BILA</name>
<accession>A0A1I8AJZ2</accession>
<dbReference type="AlphaFoldDB" id="A0A1I8AJZ2"/>
<evidence type="ECO:0000313" key="2">
    <source>
        <dbReference type="WBParaSite" id="L893_g6571.t1"/>
    </source>
</evidence>
<reference evidence="2" key="1">
    <citation type="submission" date="2016-11" db="UniProtKB">
        <authorList>
            <consortium name="WormBaseParasite"/>
        </authorList>
    </citation>
    <scope>IDENTIFICATION</scope>
</reference>
<protein>
    <submittedName>
        <fullName evidence="2">Secreted protein</fullName>
    </submittedName>
</protein>
<sequence>MTSILAFLFSPPRCFGNVAFHATRIGVQSPKSESSVDLCFDALLSPLAVFPRRTDRPPSRRGWPSVDPLREDLLDAKMSAER</sequence>